<keyword evidence="2" id="KW-1185">Reference proteome</keyword>
<sequence>MFIFLPQVLRDCPNLVTTCVVGELHNPGIARGRTPMRLCCWRDDLETWKLLIAGSFTGVEDCDFDEVWDDDFTVAVMGCMVVLGGASSTCWRKRQRRDGVNWGSGCEIRLVLVQAATGCFGLLWVDSGGRVGKVRETRIMVLVVAGGYGVSARGGDGDGAVIKGEGTVGFSWEEG</sequence>
<dbReference type="Proteomes" id="UP000807159">
    <property type="component" value="Chromosome 3"/>
</dbReference>
<organism evidence="1 2">
    <name type="scientific">Populus deltoides</name>
    <name type="common">Eastern poplar</name>
    <name type="synonym">Eastern cottonwood</name>
    <dbReference type="NCBI Taxonomy" id="3696"/>
    <lineage>
        <taxon>Eukaryota</taxon>
        <taxon>Viridiplantae</taxon>
        <taxon>Streptophyta</taxon>
        <taxon>Embryophyta</taxon>
        <taxon>Tracheophyta</taxon>
        <taxon>Spermatophyta</taxon>
        <taxon>Magnoliopsida</taxon>
        <taxon>eudicotyledons</taxon>
        <taxon>Gunneridae</taxon>
        <taxon>Pentapetalae</taxon>
        <taxon>rosids</taxon>
        <taxon>fabids</taxon>
        <taxon>Malpighiales</taxon>
        <taxon>Salicaceae</taxon>
        <taxon>Saliceae</taxon>
        <taxon>Populus</taxon>
    </lineage>
</organism>
<dbReference type="AlphaFoldDB" id="A0A8T2Z616"/>
<gene>
    <name evidence="1" type="ORF">H0E87_006225</name>
</gene>
<reference evidence="1" key="1">
    <citation type="journal article" date="2021" name="J. Hered.">
        <title>Genome Assembly of Salicaceae Populus deltoides (Eastern Cottonwood) I-69 Based on Nanopore Sequencing and Hi-C Technologies.</title>
        <authorList>
            <person name="Bai S."/>
            <person name="Wu H."/>
            <person name="Zhang J."/>
            <person name="Pan Z."/>
            <person name="Zhao W."/>
            <person name="Li Z."/>
            <person name="Tong C."/>
        </authorList>
    </citation>
    <scope>NUCLEOTIDE SEQUENCE</scope>
    <source>
        <tissue evidence="1">Leaf</tissue>
    </source>
</reference>
<evidence type="ECO:0000313" key="2">
    <source>
        <dbReference type="Proteomes" id="UP000807159"/>
    </source>
</evidence>
<accession>A0A8T2Z616</accession>
<proteinExistence type="predicted"/>
<name>A0A8T2Z616_POPDE</name>
<dbReference type="EMBL" id="JACEGQ020000003">
    <property type="protein sequence ID" value="KAH8512847.1"/>
    <property type="molecule type" value="Genomic_DNA"/>
</dbReference>
<comment type="caution">
    <text evidence="1">The sequence shown here is derived from an EMBL/GenBank/DDBJ whole genome shotgun (WGS) entry which is preliminary data.</text>
</comment>
<evidence type="ECO:0000313" key="1">
    <source>
        <dbReference type="EMBL" id="KAH8512847.1"/>
    </source>
</evidence>
<protein>
    <submittedName>
        <fullName evidence="1">Uncharacterized protein</fullName>
    </submittedName>
</protein>